<dbReference type="Gene3D" id="3.30.70.2400">
    <property type="entry name" value="Uncharacterised protein PF13773, DUF4170"/>
    <property type="match status" value="1"/>
</dbReference>
<dbReference type="RefSeq" id="WP_201076799.1">
    <property type="nucleotide sequence ID" value="NZ_CP067420.1"/>
</dbReference>
<gene>
    <name evidence="1" type="ORF">IGS68_01505</name>
</gene>
<protein>
    <submittedName>
        <fullName evidence="1">DUF4170 domain-containing protein</fullName>
    </submittedName>
</protein>
<evidence type="ECO:0000313" key="2">
    <source>
        <dbReference type="Proteomes" id="UP000595197"/>
    </source>
</evidence>
<dbReference type="Proteomes" id="UP000595197">
    <property type="component" value="Chromosome"/>
</dbReference>
<evidence type="ECO:0000313" key="1">
    <source>
        <dbReference type="EMBL" id="QQP89983.1"/>
    </source>
</evidence>
<dbReference type="InterPro" id="IPR025226">
    <property type="entry name" value="DUF4170"/>
</dbReference>
<organism evidence="1 2">
    <name type="scientific">Skermanella cutis</name>
    <dbReference type="NCBI Taxonomy" id="2775420"/>
    <lineage>
        <taxon>Bacteria</taxon>
        <taxon>Pseudomonadati</taxon>
        <taxon>Pseudomonadota</taxon>
        <taxon>Alphaproteobacteria</taxon>
        <taxon>Rhodospirillales</taxon>
        <taxon>Azospirillaceae</taxon>
        <taxon>Skermanella</taxon>
    </lineage>
</organism>
<sequence length="64" mass="7399">MGSNNRFWVVGGEYKDTRFSEVKDGTQKMFGPFDSYEKARSKWQAQAEATRSNCHMRFTIAQEG</sequence>
<dbReference type="EMBL" id="CP067420">
    <property type="protein sequence ID" value="QQP89983.1"/>
    <property type="molecule type" value="Genomic_DNA"/>
</dbReference>
<dbReference type="Pfam" id="PF13773">
    <property type="entry name" value="DUF4170"/>
    <property type="match status" value="1"/>
</dbReference>
<reference evidence="1" key="1">
    <citation type="submission" date="2021-02" db="EMBL/GenBank/DDBJ databases">
        <title>Skermanella TT6 skin isolate.</title>
        <authorList>
            <person name="Lee K."/>
            <person name="Ganzorig M."/>
        </authorList>
    </citation>
    <scope>NUCLEOTIDE SEQUENCE</scope>
    <source>
        <strain evidence="1">TT6</strain>
    </source>
</reference>
<accession>A0ABX7B6I4</accession>
<proteinExistence type="predicted"/>
<name>A0ABX7B6I4_9PROT</name>
<keyword evidence="2" id="KW-1185">Reference proteome</keyword>